<organism evidence="1 2">
    <name type="scientific">Stereocaulon virgatum</name>
    <dbReference type="NCBI Taxonomy" id="373712"/>
    <lineage>
        <taxon>Eukaryota</taxon>
        <taxon>Fungi</taxon>
        <taxon>Dikarya</taxon>
        <taxon>Ascomycota</taxon>
        <taxon>Pezizomycotina</taxon>
        <taxon>Lecanoromycetes</taxon>
        <taxon>OSLEUM clade</taxon>
        <taxon>Lecanoromycetidae</taxon>
        <taxon>Lecanorales</taxon>
        <taxon>Lecanorineae</taxon>
        <taxon>Stereocaulaceae</taxon>
        <taxon>Stereocaulon</taxon>
    </lineage>
</organism>
<accession>A0ABR4A6S7</accession>
<proteinExistence type="predicted"/>
<keyword evidence="2" id="KW-1185">Reference proteome</keyword>
<sequence length="64" mass="6918">MQIIKIVVRGIERASMARLDQKPERQAIIFRAEVLPLRFVNGAVEVEVAVLGGSAAGLSPDCDL</sequence>
<reference evidence="1 2" key="1">
    <citation type="submission" date="2024-09" db="EMBL/GenBank/DDBJ databases">
        <title>Rethinking Asexuality: The Enigmatic Case of Functional Sexual Genes in Lepraria (Stereocaulaceae).</title>
        <authorList>
            <person name="Doellman M."/>
            <person name="Sun Y."/>
            <person name="Barcenas-Pena A."/>
            <person name="Lumbsch H.T."/>
            <person name="Grewe F."/>
        </authorList>
    </citation>
    <scope>NUCLEOTIDE SEQUENCE [LARGE SCALE GENOMIC DNA]</scope>
    <source>
        <strain evidence="1 2">Mercado 3170</strain>
    </source>
</reference>
<gene>
    <name evidence="1" type="ORF">N7G274_005892</name>
</gene>
<evidence type="ECO:0000313" key="2">
    <source>
        <dbReference type="Proteomes" id="UP001590950"/>
    </source>
</evidence>
<dbReference type="Proteomes" id="UP001590950">
    <property type="component" value="Unassembled WGS sequence"/>
</dbReference>
<name>A0ABR4A6S7_9LECA</name>
<protein>
    <submittedName>
        <fullName evidence="1">Uncharacterized protein</fullName>
    </submittedName>
</protein>
<dbReference type="EMBL" id="JBEFKJ010000017">
    <property type="protein sequence ID" value="KAL2041510.1"/>
    <property type="molecule type" value="Genomic_DNA"/>
</dbReference>
<comment type="caution">
    <text evidence="1">The sequence shown here is derived from an EMBL/GenBank/DDBJ whole genome shotgun (WGS) entry which is preliminary data.</text>
</comment>
<evidence type="ECO:0000313" key="1">
    <source>
        <dbReference type="EMBL" id="KAL2041510.1"/>
    </source>
</evidence>